<evidence type="ECO:0000256" key="1">
    <source>
        <dbReference type="SAM" id="MobiDB-lite"/>
    </source>
</evidence>
<keyword evidence="2" id="KW-1185">Reference proteome</keyword>
<dbReference type="RefSeq" id="XP_018011003.1">
    <property type="nucleotide sequence ID" value="XM_018155514.2"/>
</dbReference>
<feature type="region of interest" description="Disordered" evidence="1">
    <location>
        <begin position="176"/>
        <end position="198"/>
    </location>
</feature>
<feature type="compositionally biased region" description="Acidic residues" evidence="1">
    <location>
        <begin position="106"/>
        <end position="124"/>
    </location>
</feature>
<dbReference type="AlphaFoldDB" id="A0A8B7NBM3"/>
<name>A0A8B7NBM3_HYAAZ</name>
<feature type="compositionally biased region" description="Basic and acidic residues" evidence="1">
    <location>
        <begin position="85"/>
        <end position="105"/>
    </location>
</feature>
<proteinExistence type="predicted"/>
<dbReference type="GeneID" id="108668324"/>
<dbReference type="OrthoDB" id="3364872at2759"/>
<evidence type="ECO:0000313" key="3">
    <source>
        <dbReference type="RefSeq" id="XP_018011003.1"/>
    </source>
</evidence>
<feature type="compositionally biased region" description="Basic and acidic residues" evidence="1">
    <location>
        <begin position="462"/>
        <end position="474"/>
    </location>
</feature>
<feature type="region of interest" description="Disordered" evidence="1">
    <location>
        <begin position="85"/>
        <end position="134"/>
    </location>
</feature>
<feature type="compositionally biased region" description="Basic and acidic residues" evidence="1">
    <location>
        <begin position="491"/>
        <end position="504"/>
    </location>
</feature>
<accession>A0A8B7NBM3</accession>
<protein>
    <submittedName>
        <fullName evidence="3">Uncharacterized protein LOC108668324</fullName>
    </submittedName>
</protein>
<reference evidence="3" key="1">
    <citation type="submission" date="2025-08" db="UniProtKB">
        <authorList>
            <consortium name="RefSeq"/>
        </authorList>
    </citation>
    <scope>IDENTIFICATION</scope>
    <source>
        <tissue evidence="3">Whole organism</tissue>
    </source>
</reference>
<feature type="region of interest" description="Disordered" evidence="1">
    <location>
        <begin position="436"/>
        <end position="543"/>
    </location>
</feature>
<dbReference type="Proteomes" id="UP000694843">
    <property type="component" value="Unplaced"/>
</dbReference>
<gene>
    <name evidence="3" type="primary">LOC108668324</name>
</gene>
<dbReference type="KEGG" id="hazt:108668324"/>
<organism evidence="2 3">
    <name type="scientific">Hyalella azteca</name>
    <name type="common">Amphipod</name>
    <dbReference type="NCBI Taxonomy" id="294128"/>
    <lineage>
        <taxon>Eukaryota</taxon>
        <taxon>Metazoa</taxon>
        <taxon>Ecdysozoa</taxon>
        <taxon>Arthropoda</taxon>
        <taxon>Crustacea</taxon>
        <taxon>Multicrustacea</taxon>
        <taxon>Malacostraca</taxon>
        <taxon>Eumalacostraca</taxon>
        <taxon>Peracarida</taxon>
        <taxon>Amphipoda</taxon>
        <taxon>Senticaudata</taxon>
        <taxon>Talitrida</taxon>
        <taxon>Talitroidea</taxon>
        <taxon>Hyalellidae</taxon>
        <taxon>Hyalella</taxon>
    </lineage>
</organism>
<sequence>MLEYERRLFKLFQEIGGEEFEAAERLYLKVVKMKKTLEKRKKKEKAWALAQGPLGDRRAAYEEYLKTLDEGEEKQSFASYVEEMSMKKTEDSSDTEKTTLEAHEFSDEDCASSLDDEGSSDEEGNVAPNEESDLKQLELRNKIFEKLDAKLGKWNEEDSSDAEDIDIMPDTTKSLFTNDGNVSKQRKHVSQSVSSKSNVCEFEFARSQKNIDNRKRKRDSSLNDSEIDFSSNKKTILKSDEFFPSREALLKRDSELKIKSADSNKSAERDNIAKSSVNLSNEYQLDSGADTEKSHPSLFSLFKKTGFTTKRGKLSPEKKAKKPDALDLKIVASLYNKNNKPLAKSSFFVASFSSGTQNTNENTKDDAARIDDSVVPHRVLEMETELAEIPRPIAYEKAQKLNKEGMLDDDVSDDDQDERANFNSMFIFDNAKNFKQARGESSRNGSMSDSGRGRGVRGGRGARHDGRPRAKCGSDEDFGSTTPGRGKHNGRLPDAKLVEGRKFDVGGTGRGGTRGGKRAQRGGRSTAPYAATRSNDDSELLHPSWAAKKQNSGAIKGFQGKKITFD</sequence>
<evidence type="ECO:0000313" key="2">
    <source>
        <dbReference type="Proteomes" id="UP000694843"/>
    </source>
</evidence>